<proteinExistence type="predicted"/>
<reference evidence="2 3" key="1">
    <citation type="submission" date="2018-06" db="EMBL/GenBank/DDBJ databases">
        <authorList>
            <consortium name="Pathogen Informatics"/>
            <person name="Doyle S."/>
        </authorList>
    </citation>
    <scope>NUCLEOTIDE SEQUENCE [LARGE SCALE GENOMIC DNA]</scope>
    <source>
        <strain evidence="2 3">NCTC8261</strain>
    </source>
</reference>
<keyword evidence="1" id="KW-0472">Membrane</keyword>
<dbReference type="AlphaFoldDB" id="A0A379X4U1"/>
<keyword evidence="1" id="KW-1133">Transmembrane helix</keyword>
<evidence type="ECO:0000313" key="3">
    <source>
        <dbReference type="Proteomes" id="UP000254712"/>
    </source>
</evidence>
<evidence type="ECO:0000256" key="1">
    <source>
        <dbReference type="SAM" id="Phobius"/>
    </source>
</evidence>
<accession>A0A379X4U1</accession>
<keyword evidence="1" id="KW-0812">Transmembrane</keyword>
<name>A0A379X4U1_SALET</name>
<organism evidence="2 3">
    <name type="scientific">Salmonella enterica I</name>
    <dbReference type="NCBI Taxonomy" id="59201"/>
    <lineage>
        <taxon>Bacteria</taxon>
        <taxon>Pseudomonadati</taxon>
        <taxon>Pseudomonadota</taxon>
        <taxon>Gammaproteobacteria</taxon>
        <taxon>Enterobacterales</taxon>
        <taxon>Enterobacteriaceae</taxon>
        <taxon>Salmonella</taxon>
    </lineage>
</organism>
<protein>
    <submittedName>
        <fullName evidence="2">Permease</fullName>
    </submittedName>
</protein>
<evidence type="ECO:0000313" key="2">
    <source>
        <dbReference type="EMBL" id="SUH41031.1"/>
    </source>
</evidence>
<dbReference type="EMBL" id="UGXT01000002">
    <property type="protein sequence ID" value="SUH41031.1"/>
    <property type="molecule type" value="Genomic_DNA"/>
</dbReference>
<sequence length="53" mass="5657">MSFQPSFAGPQPDSRIDRTTFIRRAYLHLAGAIVGFIVLSAAWSFIGVGGVCA</sequence>
<feature type="transmembrane region" description="Helical" evidence="1">
    <location>
        <begin position="25"/>
        <end position="46"/>
    </location>
</feature>
<gene>
    <name evidence="2" type="ORF">NCTC8261_07464</name>
</gene>
<dbReference type="Proteomes" id="UP000254712">
    <property type="component" value="Unassembled WGS sequence"/>
</dbReference>